<keyword evidence="5 6" id="KW-0472">Membrane</keyword>
<sequence length="774" mass="85655">MFKWILGLLLGCCTLTTLATTLSTPCAVALITATLPTLYLQKHSKHPLLSVGIVLLSGFFMGLGWSSIHASWRLSQQIPSPENQSVHIIEAELKSLPAIYPEYCQFKVKVTKANSLQLLGKRLQLKDYHNNCHYQLGETWSMTVKLKPIQGPVNNAGFDYELYMFQQRLDGKGYVKSSQRLKPAKNYSIANLRQTIFFELSHYSNAGLLQALLIGEKSAISQQDKATLQHLGLSHLIAISGLHISIVAGVGLFFSFKLLGWINRACRRNIIEPLRPAVVVGCLVALFYASLADFSLPTVRALIMWCCVSVSMLAQRQAALFSGIKISLGIILLIDPLSVMSASFWMSYLAVAVISLVLAGRVMMQSGILAALKRLCSIQIAISTTLVLPSLFFFQQATLLGLVINVVIIPLFSLLVLPLIIIAAIADFTGLTAQLMVLIDSSISHFLAFGSIVEQSLSSLSFSVYLPPWLLIVLLIAAILVWLPLGRIRYAFALFVIIVIGSYGIQISLSTNRPLLIVFDVGHGLAVLLTDGRHHILYDTGYGAEGSSAYQSYIAPTLNTLKISHLDALILSHQDNDHSGGLHDIQADIPVGITIAGQWARQKYQREDMEFCETGFNRTIGSFMIEALHPQDSSVGSNNDSCVIKVRSSLPDYQFSILLTGDIEKDVEYSLAEHRGDELEADILLVPHHGSNSSSTYPFIKKVNPGLAIYSTERFSRYKLPNDKVVARYQDFKIPQINTGCYGQITYFLDQGSYEVERENLKFWRSKPCEVVEK</sequence>
<dbReference type="Proteomes" id="UP000034071">
    <property type="component" value="Chromosome"/>
</dbReference>
<dbReference type="InterPro" id="IPR035681">
    <property type="entry name" value="ComA-like_MBL"/>
</dbReference>
<dbReference type="InterPro" id="IPR004477">
    <property type="entry name" value="ComEC_N"/>
</dbReference>
<evidence type="ECO:0000256" key="3">
    <source>
        <dbReference type="ARBA" id="ARBA00022692"/>
    </source>
</evidence>
<dbReference type="HOGENOM" id="CLU_010363_3_0_6"/>
<evidence type="ECO:0000259" key="9">
    <source>
        <dbReference type="Pfam" id="PF03772"/>
    </source>
</evidence>
<keyword evidence="2" id="KW-1003">Cell membrane</keyword>
<dbReference type="Pfam" id="PF00753">
    <property type="entry name" value="Lactamase_B"/>
    <property type="match status" value="1"/>
</dbReference>
<dbReference type="InterPro" id="IPR052159">
    <property type="entry name" value="Competence_DNA_uptake"/>
</dbReference>
<keyword evidence="7" id="KW-0732">Signal</keyword>
<keyword evidence="12" id="KW-1185">Reference proteome</keyword>
<reference evidence="11 12" key="1">
    <citation type="submission" date="2015-02" db="EMBL/GenBank/DDBJ databases">
        <title>Complete genome sequence of Kangiella geojedonensis strain YCS-5T.</title>
        <authorList>
            <person name="Kim K.M."/>
        </authorList>
    </citation>
    <scope>NUCLEOTIDE SEQUENCE [LARGE SCALE GENOMIC DNA]</scope>
    <source>
        <strain evidence="11 12">YCS-5</strain>
    </source>
</reference>
<feature type="transmembrane region" description="Helical" evidence="6">
    <location>
        <begin position="318"/>
        <end position="339"/>
    </location>
</feature>
<dbReference type="Gene3D" id="3.60.15.10">
    <property type="entry name" value="Ribonuclease Z/Hydroxyacylglutathione hydrolase-like"/>
    <property type="match status" value="1"/>
</dbReference>
<evidence type="ECO:0000256" key="6">
    <source>
        <dbReference type="SAM" id="Phobius"/>
    </source>
</evidence>
<feature type="domain" description="ComEC/Rec2-related protein" evidence="9">
    <location>
        <begin position="212"/>
        <end position="485"/>
    </location>
</feature>
<dbReference type="InterPro" id="IPR004797">
    <property type="entry name" value="Competence_ComEC/Rec2"/>
</dbReference>
<evidence type="ECO:0000313" key="11">
    <source>
        <dbReference type="EMBL" id="AKE52068.1"/>
    </source>
</evidence>
<evidence type="ECO:0000256" key="2">
    <source>
        <dbReference type="ARBA" id="ARBA00022475"/>
    </source>
</evidence>
<dbReference type="NCBIfam" id="TIGR00361">
    <property type="entry name" value="ComEC_Rec2"/>
    <property type="match status" value="1"/>
</dbReference>
<evidence type="ECO:0000259" key="10">
    <source>
        <dbReference type="Pfam" id="PF13567"/>
    </source>
</evidence>
<feature type="transmembrane region" description="Helical" evidence="6">
    <location>
        <begin position="47"/>
        <end position="68"/>
    </location>
</feature>
<evidence type="ECO:0000256" key="4">
    <source>
        <dbReference type="ARBA" id="ARBA00022989"/>
    </source>
</evidence>
<dbReference type="SUPFAM" id="SSF56281">
    <property type="entry name" value="Metallo-hydrolase/oxidoreductase"/>
    <property type="match status" value="1"/>
</dbReference>
<evidence type="ECO:0000256" key="1">
    <source>
        <dbReference type="ARBA" id="ARBA00004651"/>
    </source>
</evidence>
<dbReference type="OrthoDB" id="9761531at2"/>
<name>A0A0F6RC31_9GAMM</name>
<dbReference type="GO" id="GO:0030420">
    <property type="term" value="P:establishment of competence for transformation"/>
    <property type="evidence" value="ECO:0007669"/>
    <property type="project" value="InterPro"/>
</dbReference>
<feature type="transmembrane region" description="Helical" evidence="6">
    <location>
        <begin position="345"/>
        <end position="363"/>
    </location>
</feature>
<feature type="domain" description="Metallo-beta-lactamase" evidence="8">
    <location>
        <begin position="521"/>
        <end position="595"/>
    </location>
</feature>
<feature type="domain" description="DUF4131" evidence="10">
    <location>
        <begin position="26"/>
        <end position="180"/>
    </location>
</feature>
<dbReference type="PANTHER" id="PTHR30619:SF1">
    <property type="entry name" value="RECOMBINATION PROTEIN 2"/>
    <property type="match status" value="1"/>
</dbReference>
<dbReference type="NCBIfam" id="TIGR00360">
    <property type="entry name" value="ComEC_N-term"/>
    <property type="match status" value="1"/>
</dbReference>
<organism evidence="11 12">
    <name type="scientific">Kangiella geojedonensis</name>
    <dbReference type="NCBI Taxonomy" id="914150"/>
    <lineage>
        <taxon>Bacteria</taxon>
        <taxon>Pseudomonadati</taxon>
        <taxon>Pseudomonadota</taxon>
        <taxon>Gammaproteobacteria</taxon>
        <taxon>Kangiellales</taxon>
        <taxon>Kangiellaceae</taxon>
        <taxon>Kangiella</taxon>
    </lineage>
</organism>
<dbReference type="InterPro" id="IPR036866">
    <property type="entry name" value="RibonucZ/Hydroxyglut_hydro"/>
</dbReference>
<dbReference type="STRING" id="914150.TQ33_1108"/>
<dbReference type="PATRIC" id="fig|914150.5.peg.1124"/>
<proteinExistence type="predicted"/>
<feature type="signal peptide" evidence="7">
    <location>
        <begin position="1"/>
        <end position="19"/>
    </location>
</feature>
<gene>
    <name evidence="11" type="ORF">TQ33_1108</name>
</gene>
<dbReference type="PANTHER" id="PTHR30619">
    <property type="entry name" value="DNA INTERNALIZATION/COMPETENCE PROTEIN COMEC/REC2"/>
    <property type="match status" value="1"/>
</dbReference>
<feature type="transmembrane region" description="Helical" evidence="6">
    <location>
        <begin position="400"/>
        <end position="426"/>
    </location>
</feature>
<dbReference type="RefSeq" id="WP_046561182.1">
    <property type="nucleotide sequence ID" value="NZ_CP010975.1"/>
</dbReference>
<keyword evidence="3 6" id="KW-0812">Transmembrane</keyword>
<evidence type="ECO:0000259" key="8">
    <source>
        <dbReference type="Pfam" id="PF00753"/>
    </source>
</evidence>
<feature type="chain" id="PRO_5002509160" evidence="7">
    <location>
        <begin position="20"/>
        <end position="774"/>
    </location>
</feature>
<dbReference type="Pfam" id="PF03772">
    <property type="entry name" value="Competence"/>
    <property type="match status" value="1"/>
</dbReference>
<dbReference type="InterPro" id="IPR025405">
    <property type="entry name" value="DUF4131"/>
</dbReference>
<dbReference type="EMBL" id="CP010975">
    <property type="protein sequence ID" value="AKE52068.1"/>
    <property type="molecule type" value="Genomic_DNA"/>
</dbReference>
<feature type="transmembrane region" description="Helical" evidence="6">
    <location>
        <begin position="375"/>
        <end position="394"/>
    </location>
</feature>
<feature type="transmembrane region" description="Helical" evidence="6">
    <location>
        <begin position="233"/>
        <end position="256"/>
    </location>
</feature>
<dbReference type="AlphaFoldDB" id="A0A0F6RC31"/>
<evidence type="ECO:0000256" key="5">
    <source>
        <dbReference type="ARBA" id="ARBA00023136"/>
    </source>
</evidence>
<dbReference type="Pfam" id="PF13567">
    <property type="entry name" value="DUF4131"/>
    <property type="match status" value="1"/>
</dbReference>
<keyword evidence="4 6" id="KW-1133">Transmembrane helix</keyword>
<comment type="subcellular location">
    <subcellularLocation>
        <location evidence="1">Cell membrane</location>
        <topology evidence="1">Multi-pass membrane protein</topology>
    </subcellularLocation>
</comment>
<evidence type="ECO:0000313" key="12">
    <source>
        <dbReference type="Proteomes" id="UP000034071"/>
    </source>
</evidence>
<dbReference type="InterPro" id="IPR001279">
    <property type="entry name" value="Metallo-B-lactamas"/>
</dbReference>
<feature type="transmembrane region" description="Helical" evidence="6">
    <location>
        <begin position="490"/>
        <end position="509"/>
    </location>
</feature>
<dbReference type="GO" id="GO:0005886">
    <property type="term" value="C:plasma membrane"/>
    <property type="evidence" value="ECO:0007669"/>
    <property type="project" value="UniProtKB-SubCell"/>
</dbReference>
<feature type="transmembrane region" description="Helical" evidence="6">
    <location>
        <begin position="465"/>
        <end position="483"/>
    </location>
</feature>
<accession>A0A0F6RC31</accession>
<feature type="transmembrane region" description="Helical" evidence="6">
    <location>
        <begin position="276"/>
        <end position="297"/>
    </location>
</feature>
<dbReference type="CDD" id="cd07731">
    <property type="entry name" value="ComA-like_MBL-fold"/>
    <property type="match status" value="1"/>
</dbReference>
<feature type="transmembrane region" description="Helical" evidence="6">
    <location>
        <begin position="433"/>
        <end position="453"/>
    </location>
</feature>
<dbReference type="KEGG" id="kge:TQ33_1108"/>
<protein>
    <submittedName>
        <fullName evidence="11">DNA internalization-related competence protein ComEC/Rec2</fullName>
    </submittedName>
</protein>
<evidence type="ECO:0000256" key="7">
    <source>
        <dbReference type="SAM" id="SignalP"/>
    </source>
</evidence>